<organism evidence="1 2">
    <name type="scientific">Streblomastix strix</name>
    <dbReference type="NCBI Taxonomy" id="222440"/>
    <lineage>
        <taxon>Eukaryota</taxon>
        <taxon>Metamonada</taxon>
        <taxon>Preaxostyla</taxon>
        <taxon>Oxymonadida</taxon>
        <taxon>Streblomastigidae</taxon>
        <taxon>Streblomastix</taxon>
    </lineage>
</organism>
<dbReference type="EMBL" id="SNRW01016105">
    <property type="protein sequence ID" value="KAA6369710.1"/>
    <property type="molecule type" value="Genomic_DNA"/>
</dbReference>
<gene>
    <name evidence="1" type="ORF">EZS28_034763</name>
</gene>
<feature type="non-terminal residue" evidence="1">
    <location>
        <position position="1"/>
    </location>
</feature>
<name>A0A5J4UI97_9EUKA</name>
<proteinExistence type="predicted"/>
<dbReference type="AlphaFoldDB" id="A0A5J4UI97"/>
<reference evidence="1 2" key="1">
    <citation type="submission" date="2019-03" db="EMBL/GenBank/DDBJ databases">
        <title>Single cell metagenomics reveals metabolic interactions within the superorganism composed of flagellate Streblomastix strix and complex community of Bacteroidetes bacteria on its surface.</title>
        <authorList>
            <person name="Treitli S.C."/>
            <person name="Kolisko M."/>
            <person name="Husnik F."/>
            <person name="Keeling P."/>
            <person name="Hampl V."/>
        </authorList>
    </citation>
    <scope>NUCLEOTIDE SEQUENCE [LARGE SCALE GENOMIC DNA]</scope>
    <source>
        <strain evidence="1">ST1C</strain>
    </source>
</reference>
<accession>A0A5J4UI97</accession>
<sequence length="80" mass="9239">AAKVIRSYSFDEQEWEAAGKLQTGEPIPFIVNFVAAKKFDEFVVILLEFTFKLADCNFRIDDKTELKDLFFKIHCALQSC</sequence>
<comment type="caution">
    <text evidence="1">The sequence shown here is derived from an EMBL/GenBank/DDBJ whole genome shotgun (WGS) entry which is preliminary data.</text>
</comment>
<dbReference type="Proteomes" id="UP000324800">
    <property type="component" value="Unassembled WGS sequence"/>
</dbReference>
<dbReference type="OrthoDB" id="10252171at2759"/>
<evidence type="ECO:0000313" key="1">
    <source>
        <dbReference type="EMBL" id="KAA6369710.1"/>
    </source>
</evidence>
<evidence type="ECO:0000313" key="2">
    <source>
        <dbReference type="Proteomes" id="UP000324800"/>
    </source>
</evidence>
<protein>
    <submittedName>
        <fullName evidence="1">Uncharacterized protein</fullName>
    </submittedName>
</protein>